<dbReference type="KEGG" id="tbk:HF295_08515"/>
<evidence type="ECO:0000313" key="2">
    <source>
        <dbReference type="EMBL" id="QLY40895.1"/>
    </source>
</evidence>
<feature type="transmembrane region" description="Helical" evidence="1">
    <location>
        <begin position="135"/>
        <end position="153"/>
    </location>
</feature>
<organism evidence="2 3">
    <name type="scientific">Hujiaoplasma nucleasis</name>
    <dbReference type="NCBI Taxonomy" id="2725268"/>
    <lineage>
        <taxon>Bacteria</taxon>
        <taxon>Bacillati</taxon>
        <taxon>Mycoplasmatota</taxon>
        <taxon>Mollicutes</taxon>
        <taxon>Candidatus Izemoplasmatales</taxon>
        <taxon>Hujiaoplasmataceae</taxon>
        <taxon>Hujiaoplasma</taxon>
    </lineage>
</organism>
<evidence type="ECO:0000256" key="1">
    <source>
        <dbReference type="SAM" id="Phobius"/>
    </source>
</evidence>
<feature type="transmembrane region" description="Helical" evidence="1">
    <location>
        <begin position="78"/>
        <end position="99"/>
    </location>
</feature>
<feature type="transmembrane region" description="Helical" evidence="1">
    <location>
        <begin position="106"/>
        <end position="123"/>
    </location>
</feature>
<keyword evidence="1" id="KW-1133">Transmembrane helix</keyword>
<dbReference type="RefSeq" id="WP_312031749.1">
    <property type="nucleotide sequence ID" value="NZ_CP051151.1"/>
</dbReference>
<feature type="transmembrane region" description="Helical" evidence="1">
    <location>
        <begin position="165"/>
        <end position="185"/>
    </location>
</feature>
<feature type="transmembrane region" description="Helical" evidence="1">
    <location>
        <begin position="191"/>
        <end position="210"/>
    </location>
</feature>
<keyword evidence="3" id="KW-1185">Reference proteome</keyword>
<protein>
    <recommendedName>
        <fullName evidence="4">Zinc ribbon domain-containing protein</fullName>
    </recommendedName>
</protein>
<dbReference type="AlphaFoldDB" id="A0A7L6N7E1"/>
<keyword evidence="1" id="KW-0472">Membrane</keyword>
<proteinExistence type="predicted"/>
<evidence type="ECO:0000313" key="3">
    <source>
        <dbReference type="Proteomes" id="UP000512167"/>
    </source>
</evidence>
<evidence type="ECO:0008006" key="4">
    <source>
        <dbReference type="Google" id="ProtNLM"/>
    </source>
</evidence>
<keyword evidence="1" id="KW-0812">Transmembrane</keyword>
<dbReference type="EMBL" id="CP051151">
    <property type="protein sequence ID" value="QLY40895.1"/>
    <property type="molecule type" value="Genomic_DNA"/>
</dbReference>
<feature type="transmembrane region" description="Helical" evidence="1">
    <location>
        <begin position="54"/>
        <end position="72"/>
    </location>
</feature>
<gene>
    <name evidence="2" type="ORF">HF295_08515</name>
</gene>
<dbReference type="Proteomes" id="UP000512167">
    <property type="component" value="Chromosome"/>
</dbReference>
<reference evidence="2 3" key="1">
    <citation type="submission" date="2020-04" db="EMBL/GenBank/DDBJ databases">
        <authorList>
            <person name="Zheng R.K."/>
            <person name="Sun C.M."/>
        </authorList>
    </citation>
    <scope>NUCLEOTIDE SEQUENCE [LARGE SCALE GENOMIC DNA]</scope>
    <source>
        <strain evidence="3">zrk29</strain>
    </source>
</reference>
<dbReference type="InterPro" id="IPR046283">
    <property type="entry name" value="DUF6320"/>
</dbReference>
<sequence>MKYCNKCEITIKTNHEFCPLCHQTLETTKSEEVIEKYPTYEGNLRPVKSLLKKIMLFLSTTSIVILVILNIITGLEQLWALIPIGSILFFWIFMTVGILSRHNIASKLFFLTIVTILFLYMVDELSFSEGWALDYVAPLLLLTCNFSISLIIWIKRINYRDYISYLLLIVIFSIIPVVLLLLKVINVEWPSLTSVAFAVFIFFFIIFFFPKSIKDEIKKRFHA</sequence>
<name>A0A7L6N7E1_9MOLU</name>
<dbReference type="Pfam" id="PF19845">
    <property type="entry name" value="DUF6320"/>
    <property type="match status" value="1"/>
</dbReference>
<accession>A0A7L6N7E1</accession>